<evidence type="ECO:0000256" key="6">
    <source>
        <dbReference type="SAM" id="Phobius"/>
    </source>
</evidence>
<dbReference type="PANTHER" id="PTHR23502:SF2">
    <property type="entry name" value="TRANSPORTER, PUTATIVE (AFU_ORTHOLOGUE AFUA_2G08910)-RELATED"/>
    <property type="match status" value="1"/>
</dbReference>
<feature type="transmembrane region" description="Helical" evidence="6">
    <location>
        <begin position="205"/>
        <end position="224"/>
    </location>
</feature>
<feature type="transmembrane region" description="Helical" evidence="6">
    <location>
        <begin position="284"/>
        <end position="305"/>
    </location>
</feature>
<accession>A0A8H6A7Z8</accession>
<dbReference type="GO" id="GO:0022857">
    <property type="term" value="F:transmembrane transporter activity"/>
    <property type="evidence" value="ECO:0007669"/>
    <property type="project" value="TreeGrafter"/>
</dbReference>
<gene>
    <name evidence="7" type="ORF">ETB97_011915</name>
</gene>
<dbReference type="Gene3D" id="1.20.1250.20">
    <property type="entry name" value="MFS general substrate transporter like domains"/>
    <property type="match status" value="1"/>
</dbReference>
<evidence type="ECO:0000256" key="5">
    <source>
        <dbReference type="SAM" id="MobiDB-lite"/>
    </source>
</evidence>
<comment type="caution">
    <text evidence="7">The sequence shown here is derived from an EMBL/GenBank/DDBJ whole genome shotgun (WGS) entry which is preliminary data.</text>
</comment>
<feature type="compositionally biased region" description="Polar residues" evidence="5">
    <location>
        <begin position="1"/>
        <end position="17"/>
    </location>
</feature>
<evidence type="ECO:0000256" key="2">
    <source>
        <dbReference type="ARBA" id="ARBA00022692"/>
    </source>
</evidence>
<feature type="region of interest" description="Disordered" evidence="5">
    <location>
        <begin position="1"/>
        <end position="26"/>
    </location>
</feature>
<protein>
    <submittedName>
        <fullName evidence="7">Uncharacterized protein</fullName>
    </submittedName>
</protein>
<dbReference type="PANTHER" id="PTHR23502">
    <property type="entry name" value="MAJOR FACILITATOR SUPERFAMILY"/>
    <property type="match status" value="1"/>
</dbReference>
<comment type="subcellular location">
    <subcellularLocation>
        <location evidence="1">Membrane</location>
        <topology evidence="1">Multi-pass membrane protein</topology>
    </subcellularLocation>
</comment>
<dbReference type="InterPro" id="IPR036259">
    <property type="entry name" value="MFS_trans_sf"/>
</dbReference>
<evidence type="ECO:0000256" key="4">
    <source>
        <dbReference type="ARBA" id="ARBA00023136"/>
    </source>
</evidence>
<keyword evidence="4 6" id="KW-0472">Membrane</keyword>
<sequence>MSEPSLQLEGTLSSVSSQRDEEVQSISREDPRSWSVWKKTIQILMIAFHSMVAAFMAGGIIPEFDAMVKEYNVTVPEASYLTSIQVDSGHMACPIILETGYAHLRSIPRVANLRAGKYRSWVITELCEPAERAQKLGWWTLMSTLGIPAGPFIMGLARKRVFISEDSHSAKKGFIGKAIARRMDPRPLTLGKFIESILLYRYPRVLITTVAQSIVFCYTFTLIVVEMPIAFGKVFHLDAQQIELQYIAVIIGSLFGEQVSRPMSDRFMKSLSMRRGHSRPANRLWLSYIGFATVIAGLLTRGFQLENTTSWDITPCIGVAIVSFGNQILTTVLIAFAVDSYKEHPMDIRVFVNFVRHVYGFLGLFYLSPMFKSLNMGEAAEIFCAIISVCAFAPMVALQVVASQRRH</sequence>
<proteinExistence type="predicted"/>
<feature type="transmembrane region" description="Helical" evidence="6">
    <location>
        <begin position="244"/>
        <end position="263"/>
    </location>
</feature>
<feature type="transmembrane region" description="Helical" evidence="6">
    <location>
        <begin position="317"/>
        <end position="338"/>
    </location>
</feature>
<dbReference type="SUPFAM" id="SSF103473">
    <property type="entry name" value="MFS general substrate transporter"/>
    <property type="match status" value="1"/>
</dbReference>
<evidence type="ECO:0000313" key="8">
    <source>
        <dbReference type="Proteomes" id="UP000541154"/>
    </source>
</evidence>
<dbReference type="AlphaFoldDB" id="A0A8H6A7Z8"/>
<evidence type="ECO:0000256" key="1">
    <source>
        <dbReference type="ARBA" id="ARBA00004141"/>
    </source>
</evidence>
<keyword evidence="8" id="KW-1185">Reference proteome</keyword>
<name>A0A8H6A7Z8_PETAA</name>
<keyword evidence="3 6" id="KW-1133">Transmembrane helix</keyword>
<keyword evidence="2 6" id="KW-0812">Transmembrane</keyword>
<feature type="transmembrane region" description="Helical" evidence="6">
    <location>
        <begin position="350"/>
        <end position="367"/>
    </location>
</feature>
<dbReference type="Proteomes" id="UP000541154">
    <property type="component" value="Unassembled WGS sequence"/>
</dbReference>
<dbReference type="GO" id="GO:0005886">
    <property type="term" value="C:plasma membrane"/>
    <property type="evidence" value="ECO:0007669"/>
    <property type="project" value="TreeGrafter"/>
</dbReference>
<organism evidence="7 8">
    <name type="scientific">Petromyces alliaceus</name>
    <name type="common">Aspergillus alliaceus</name>
    <dbReference type="NCBI Taxonomy" id="209559"/>
    <lineage>
        <taxon>Eukaryota</taxon>
        <taxon>Fungi</taxon>
        <taxon>Dikarya</taxon>
        <taxon>Ascomycota</taxon>
        <taxon>Pezizomycotina</taxon>
        <taxon>Eurotiomycetes</taxon>
        <taxon>Eurotiomycetidae</taxon>
        <taxon>Eurotiales</taxon>
        <taxon>Aspergillaceae</taxon>
        <taxon>Aspergillus</taxon>
        <taxon>Aspergillus subgen. Circumdati</taxon>
    </lineage>
</organism>
<evidence type="ECO:0000256" key="3">
    <source>
        <dbReference type="ARBA" id="ARBA00022989"/>
    </source>
</evidence>
<feature type="transmembrane region" description="Helical" evidence="6">
    <location>
        <begin position="41"/>
        <end position="61"/>
    </location>
</feature>
<evidence type="ECO:0000313" key="7">
    <source>
        <dbReference type="EMBL" id="KAF5862210.1"/>
    </source>
</evidence>
<reference evidence="7 8" key="1">
    <citation type="submission" date="2019-04" db="EMBL/GenBank/DDBJ databases">
        <title>Aspergillus burnettii sp. nov., novel species from soil in southeast Queensland.</title>
        <authorList>
            <person name="Gilchrist C.L.M."/>
            <person name="Pitt J.I."/>
            <person name="Lange L."/>
            <person name="Lacey H.J."/>
            <person name="Vuong D."/>
            <person name="Midgley D.J."/>
            <person name="Greenfield P."/>
            <person name="Bradbury M."/>
            <person name="Lacey E."/>
            <person name="Busk P.K."/>
            <person name="Pilgaard B."/>
            <person name="Chooi Y.H."/>
            <person name="Piggott A.M."/>
        </authorList>
    </citation>
    <scope>NUCLEOTIDE SEQUENCE [LARGE SCALE GENOMIC DNA]</scope>
    <source>
        <strain evidence="7 8">FRR 5400</strain>
    </source>
</reference>
<dbReference type="EMBL" id="SPNV01000079">
    <property type="protein sequence ID" value="KAF5862210.1"/>
    <property type="molecule type" value="Genomic_DNA"/>
</dbReference>
<feature type="transmembrane region" description="Helical" evidence="6">
    <location>
        <begin position="379"/>
        <end position="402"/>
    </location>
</feature>